<dbReference type="InterPro" id="IPR023828">
    <property type="entry name" value="Peptidase_S8_Ser-AS"/>
</dbReference>
<feature type="signal peptide" evidence="7">
    <location>
        <begin position="1"/>
        <end position="38"/>
    </location>
</feature>
<dbReference type="InterPro" id="IPR000209">
    <property type="entry name" value="Peptidase_S8/S53_dom"/>
</dbReference>
<keyword evidence="3 5" id="KW-0378">Hydrolase</keyword>
<evidence type="ECO:0000313" key="10">
    <source>
        <dbReference type="Proteomes" id="UP000248544"/>
    </source>
</evidence>
<feature type="compositionally biased region" description="Low complexity" evidence="6">
    <location>
        <begin position="514"/>
        <end position="528"/>
    </location>
</feature>
<dbReference type="InterPro" id="IPR022398">
    <property type="entry name" value="Peptidase_S8_His-AS"/>
</dbReference>
<comment type="similarity">
    <text evidence="1 5">Belongs to the peptidase S8 family.</text>
</comment>
<keyword evidence="10" id="KW-1185">Reference proteome</keyword>
<organism evidence="9 10">
    <name type="scientific">Spongiactinospora gelatinilytica</name>
    <dbReference type="NCBI Taxonomy" id="2666298"/>
    <lineage>
        <taxon>Bacteria</taxon>
        <taxon>Bacillati</taxon>
        <taxon>Actinomycetota</taxon>
        <taxon>Actinomycetes</taxon>
        <taxon>Streptosporangiales</taxon>
        <taxon>Streptosporangiaceae</taxon>
        <taxon>Spongiactinospora</taxon>
    </lineage>
</organism>
<reference evidence="9 10" key="1">
    <citation type="submission" date="2018-01" db="EMBL/GenBank/DDBJ databases">
        <title>Draft genome sequence of Sphaerisporangium sp. 7K107.</title>
        <authorList>
            <person name="Sahin N."/>
            <person name="Saygin H."/>
            <person name="Ay H."/>
        </authorList>
    </citation>
    <scope>NUCLEOTIDE SEQUENCE [LARGE SCALE GENOMIC DNA]</scope>
    <source>
        <strain evidence="9 10">7K107</strain>
    </source>
</reference>
<dbReference type="Gene3D" id="3.40.50.200">
    <property type="entry name" value="Peptidase S8/S53 domain"/>
    <property type="match status" value="1"/>
</dbReference>
<name>A0A2W2GWD6_9ACTN</name>
<evidence type="ECO:0000259" key="8">
    <source>
        <dbReference type="Pfam" id="PF00082"/>
    </source>
</evidence>
<dbReference type="PANTHER" id="PTHR43806:SF67">
    <property type="entry name" value="EGF-LIKE DOMAIN-CONTAINING PROTEIN"/>
    <property type="match status" value="1"/>
</dbReference>
<keyword evidence="7" id="KW-0732">Signal</keyword>
<dbReference type="Pfam" id="PF13620">
    <property type="entry name" value="CarboxypepD_reg"/>
    <property type="match status" value="1"/>
</dbReference>
<protein>
    <recommendedName>
        <fullName evidence="8">Peptidase S8/S53 domain-containing protein</fullName>
    </recommendedName>
</protein>
<dbReference type="GO" id="GO:0006508">
    <property type="term" value="P:proteolysis"/>
    <property type="evidence" value="ECO:0007669"/>
    <property type="project" value="UniProtKB-KW"/>
</dbReference>
<feature type="domain" description="Peptidase S8/S53" evidence="8">
    <location>
        <begin position="187"/>
        <end position="465"/>
    </location>
</feature>
<dbReference type="PROSITE" id="PS00138">
    <property type="entry name" value="SUBTILASE_SER"/>
    <property type="match status" value="1"/>
</dbReference>
<evidence type="ECO:0000256" key="5">
    <source>
        <dbReference type="PROSITE-ProRule" id="PRU01240"/>
    </source>
</evidence>
<feature type="chain" id="PRO_5015940389" description="Peptidase S8/S53 domain-containing protein" evidence="7">
    <location>
        <begin position="39"/>
        <end position="581"/>
    </location>
</feature>
<feature type="active site" description="Charge relay system" evidence="5">
    <location>
        <position position="410"/>
    </location>
</feature>
<gene>
    <name evidence="9" type="ORF">C1I98_07790</name>
</gene>
<dbReference type="SUPFAM" id="SSF52743">
    <property type="entry name" value="Subtilisin-like"/>
    <property type="match status" value="1"/>
</dbReference>
<proteinExistence type="inferred from homology"/>
<evidence type="ECO:0000256" key="2">
    <source>
        <dbReference type="ARBA" id="ARBA00022670"/>
    </source>
</evidence>
<dbReference type="EMBL" id="POUA01000038">
    <property type="protein sequence ID" value="PZG52033.1"/>
    <property type="molecule type" value="Genomic_DNA"/>
</dbReference>
<dbReference type="AlphaFoldDB" id="A0A2W2GWD6"/>
<evidence type="ECO:0000256" key="3">
    <source>
        <dbReference type="ARBA" id="ARBA00022801"/>
    </source>
</evidence>
<evidence type="ECO:0000256" key="1">
    <source>
        <dbReference type="ARBA" id="ARBA00011073"/>
    </source>
</evidence>
<evidence type="ECO:0000256" key="4">
    <source>
        <dbReference type="ARBA" id="ARBA00022825"/>
    </source>
</evidence>
<dbReference type="GO" id="GO:0004252">
    <property type="term" value="F:serine-type endopeptidase activity"/>
    <property type="evidence" value="ECO:0007669"/>
    <property type="project" value="UniProtKB-UniRule"/>
</dbReference>
<dbReference type="SUPFAM" id="SSF49452">
    <property type="entry name" value="Starch-binding domain-like"/>
    <property type="match status" value="1"/>
</dbReference>
<accession>A0A2W2GWD6</accession>
<keyword evidence="4 5" id="KW-0720">Serine protease</keyword>
<dbReference type="InterPro" id="IPR050131">
    <property type="entry name" value="Peptidase_S8_subtilisin-like"/>
</dbReference>
<dbReference type="InterPro" id="IPR013784">
    <property type="entry name" value="Carb-bd-like_fold"/>
</dbReference>
<dbReference type="InterPro" id="IPR036852">
    <property type="entry name" value="Peptidase_S8/S53_dom_sf"/>
</dbReference>
<evidence type="ECO:0000313" key="9">
    <source>
        <dbReference type="EMBL" id="PZG52033.1"/>
    </source>
</evidence>
<comment type="caution">
    <text evidence="9">The sequence shown here is derived from an EMBL/GenBank/DDBJ whole genome shotgun (WGS) entry which is preliminary data.</text>
</comment>
<dbReference type="PROSITE" id="PS51892">
    <property type="entry name" value="SUBTILASE"/>
    <property type="match status" value="1"/>
</dbReference>
<feature type="region of interest" description="Disordered" evidence="6">
    <location>
        <begin position="506"/>
        <end position="555"/>
    </location>
</feature>
<evidence type="ECO:0000256" key="7">
    <source>
        <dbReference type="SAM" id="SignalP"/>
    </source>
</evidence>
<dbReference type="Pfam" id="PF00082">
    <property type="entry name" value="Peptidase_S8"/>
    <property type="match status" value="1"/>
</dbReference>
<sequence length="581" mass="60910">MTLSREGEHVPPHLRRRARVLAGLIALLAAVPQAAAHAEPDGGKIATAVRDDLKDGAATFFVRLKGEADPAAARAPATKAAKAAAVYAAKTGYAERSQARLRGLLTERHAVHTPFWIVNAVKVTADPALAAEIAALPEVAGIEPIGTAEVPRPASGTQQSLTAAKGVEWNIDRIKAPRVWKKLHNRGEGVVVATIDSGVDFAHPELAAQYRGSRPGGRVQHDHNWFDATGVCAGPTPCDNLGHGTHVTGIMTGRSGIGVAPRAEWIAVKGCESAKCADDFLLAAGQWIIAPTDRDGRNPRPVLAPDIVNNSWAKARRDDWCRPVVQAWVAAGIFPMFAAGNTGPGCDTTETPARYAESHSAGSFDVNDALMPESSRGPGENEVTKPDIAAPGVDIRSSVPGGYFVWTGTSMSSPHVAATVTLMWSAAPALRGDIAATRALLDGTAIDAPDAGCGGTADDDNAFGEGRLDAYAAVRSVPDEPLGTLRGTVTARGRPLPGTEVTLTGPLRRTTANGRPLPEAEAAGPPLRRTVDTGRDGGFSLRRLPPGDYQVTASRPGHTTATLTIKADRTITARLRPTRSR</sequence>
<dbReference type="GO" id="GO:0030246">
    <property type="term" value="F:carbohydrate binding"/>
    <property type="evidence" value="ECO:0007669"/>
    <property type="project" value="InterPro"/>
</dbReference>
<dbReference type="PANTHER" id="PTHR43806">
    <property type="entry name" value="PEPTIDASE S8"/>
    <property type="match status" value="1"/>
</dbReference>
<evidence type="ECO:0000256" key="6">
    <source>
        <dbReference type="SAM" id="MobiDB-lite"/>
    </source>
</evidence>
<dbReference type="InterPro" id="IPR015500">
    <property type="entry name" value="Peptidase_S8_subtilisin-rel"/>
</dbReference>
<dbReference type="Proteomes" id="UP000248544">
    <property type="component" value="Unassembled WGS sequence"/>
</dbReference>
<dbReference type="Gene3D" id="2.60.40.1120">
    <property type="entry name" value="Carboxypeptidase-like, regulatory domain"/>
    <property type="match status" value="1"/>
</dbReference>
<feature type="active site" description="Charge relay system" evidence="5">
    <location>
        <position position="196"/>
    </location>
</feature>
<feature type="active site" description="Charge relay system" evidence="5">
    <location>
        <position position="243"/>
    </location>
</feature>
<dbReference type="PROSITE" id="PS00137">
    <property type="entry name" value="SUBTILASE_HIS"/>
    <property type="match status" value="1"/>
</dbReference>
<keyword evidence="2 5" id="KW-0645">Protease</keyword>
<dbReference type="PRINTS" id="PR00723">
    <property type="entry name" value="SUBTILISIN"/>
</dbReference>